<comment type="caution">
    <text evidence="2">The sequence shown here is derived from an EMBL/GenBank/DDBJ whole genome shotgun (WGS) entry which is preliminary data.</text>
</comment>
<organism evidence="2 3">
    <name type="scientific">Umezawaea tangerina</name>
    <dbReference type="NCBI Taxonomy" id="84725"/>
    <lineage>
        <taxon>Bacteria</taxon>
        <taxon>Bacillati</taxon>
        <taxon>Actinomycetota</taxon>
        <taxon>Actinomycetes</taxon>
        <taxon>Pseudonocardiales</taxon>
        <taxon>Pseudonocardiaceae</taxon>
        <taxon>Umezawaea</taxon>
    </lineage>
</organism>
<dbReference type="Pfam" id="PF08892">
    <property type="entry name" value="YqcI_YcgG"/>
    <property type="match status" value="1"/>
</dbReference>
<reference evidence="2 3" key="1">
    <citation type="submission" date="2018-03" db="EMBL/GenBank/DDBJ databases">
        <title>Genomic Encyclopedia of Archaeal and Bacterial Type Strains, Phase II (KMG-II): from individual species to whole genera.</title>
        <authorList>
            <person name="Goeker M."/>
        </authorList>
    </citation>
    <scope>NUCLEOTIDE SEQUENCE [LARGE SCALE GENOMIC DNA]</scope>
    <source>
        <strain evidence="2 3">DSM 44720</strain>
    </source>
</reference>
<gene>
    <name evidence="2" type="ORF">CLV43_102193</name>
</gene>
<sequence>MKTSSQVRAPGHPAEARADLLVSPAATPPGSWPVLAAQLFTERMLDSANPFPCVFGVDAVRKETLRYAFIPNGGQRVPVLAEALRQFTDVAESLGRRTSLVCFFEFDPRLDSLDKHREHFWSLLREVSATDSAPWPEDISQDFDDPTWEYSYNSTPMFVVANTPYHVERRSRYFEYFAITFQPRFVFDDLKGGTATGDNARKVIRERLAKYDTAERTPLLGSFGEAGNKEWEQYFLSDDNEPNPPGARCPIARGKISEPTS</sequence>
<accession>A0A2T0TG69</accession>
<evidence type="ECO:0000256" key="1">
    <source>
        <dbReference type="SAM" id="MobiDB-lite"/>
    </source>
</evidence>
<dbReference type="EMBL" id="PVTF01000002">
    <property type="protein sequence ID" value="PRY44628.1"/>
    <property type="molecule type" value="Genomic_DNA"/>
</dbReference>
<dbReference type="Proteomes" id="UP000239494">
    <property type="component" value="Unassembled WGS sequence"/>
</dbReference>
<dbReference type="OrthoDB" id="112290at2"/>
<keyword evidence="3" id="KW-1185">Reference proteome</keyword>
<dbReference type="PANTHER" id="PTHR40045">
    <property type="entry name" value="YCGG FAMILY PROTEIN"/>
    <property type="match status" value="1"/>
</dbReference>
<dbReference type="InterPro" id="IPR014988">
    <property type="entry name" value="Uncharacterised_YqcI/YcgG"/>
</dbReference>
<evidence type="ECO:0000313" key="3">
    <source>
        <dbReference type="Proteomes" id="UP000239494"/>
    </source>
</evidence>
<proteinExistence type="predicted"/>
<evidence type="ECO:0008006" key="4">
    <source>
        <dbReference type="Google" id="ProtNLM"/>
    </source>
</evidence>
<dbReference type="AlphaFoldDB" id="A0A2T0TG69"/>
<feature type="region of interest" description="Disordered" evidence="1">
    <location>
        <begin position="238"/>
        <end position="261"/>
    </location>
</feature>
<evidence type="ECO:0000313" key="2">
    <source>
        <dbReference type="EMBL" id="PRY44628.1"/>
    </source>
</evidence>
<dbReference type="PANTHER" id="PTHR40045:SF1">
    <property type="entry name" value="YQCI_YCGG FAMILY PROTEIN"/>
    <property type="match status" value="1"/>
</dbReference>
<name>A0A2T0TG69_9PSEU</name>
<protein>
    <recommendedName>
        <fullName evidence="4">YqcI/YcgG family protein</fullName>
    </recommendedName>
</protein>
<dbReference type="RefSeq" id="WP_106186234.1">
    <property type="nucleotide sequence ID" value="NZ_PVTF01000002.1"/>
</dbReference>